<proteinExistence type="predicted"/>
<reference evidence="1" key="1">
    <citation type="submission" date="2020-10" db="EMBL/GenBank/DDBJ databases">
        <title>Genome Sequence of ESBL Producing Zambian Clinical Strains.</title>
        <authorList>
            <person name="Shawa M."/>
            <person name="Furuta Y."/>
            <person name="Simbotwe M."/>
            <person name="Mulenga E."/>
            <person name="Mubanga M."/>
            <person name="Mulenga G."/>
            <person name="Kaile C."/>
            <person name="Zorigt T."/>
            <person name="Hang'ombe B."/>
            <person name="Higashi H."/>
        </authorList>
    </citation>
    <scope>NUCLEOTIDE SEQUENCE</scope>
    <source>
        <strain evidence="1">Zam_UTH_09</strain>
    </source>
</reference>
<gene>
    <name evidence="1" type="ORF">KPZU09_63020</name>
</gene>
<name>A0A919I632_KLEPN</name>
<protein>
    <submittedName>
        <fullName evidence="1">Uncharacterized protein</fullName>
    </submittedName>
</protein>
<accession>A0A919I632</accession>
<organism evidence="1 2">
    <name type="scientific">Klebsiella pneumoniae</name>
    <dbReference type="NCBI Taxonomy" id="573"/>
    <lineage>
        <taxon>Bacteria</taxon>
        <taxon>Pseudomonadati</taxon>
        <taxon>Pseudomonadota</taxon>
        <taxon>Gammaproteobacteria</taxon>
        <taxon>Enterobacterales</taxon>
        <taxon>Enterobacteriaceae</taxon>
        <taxon>Klebsiella/Raoultella group</taxon>
        <taxon>Klebsiella</taxon>
        <taxon>Klebsiella pneumoniae complex</taxon>
    </lineage>
</organism>
<evidence type="ECO:0000313" key="1">
    <source>
        <dbReference type="EMBL" id="GHK56566.1"/>
    </source>
</evidence>
<dbReference type="EMBL" id="BNFF01000001">
    <property type="protein sequence ID" value="GHK56566.1"/>
    <property type="molecule type" value="Genomic_DNA"/>
</dbReference>
<dbReference type="AlphaFoldDB" id="A0A919I632"/>
<comment type="caution">
    <text evidence="1">The sequence shown here is derived from an EMBL/GenBank/DDBJ whole genome shotgun (WGS) entry which is preliminary data.</text>
</comment>
<sequence>MTQAAFAYGHLQLTLAALKLSKNLTSFAHHARIAHPTVSPHEPVTPLPKLHQQSGVAFAVYDQASGITVLSGI</sequence>
<evidence type="ECO:0000313" key="2">
    <source>
        <dbReference type="Proteomes" id="UP000655094"/>
    </source>
</evidence>
<dbReference type="Proteomes" id="UP000655094">
    <property type="component" value="Unassembled WGS sequence"/>
</dbReference>